<gene>
    <name evidence="8" type="ORF">E4633_08950</name>
</gene>
<sequence>MADPVTLAALVLVVALILYTLFGGADFGGGIWTALAFGPRAREQREALFNAIGPVWETNHVWLIFIVVTLFTAFPSGFAALFIALMPPLVLALIGINFRGAAFAFRHYGRETGREVPLSATVFEIASVLTPFTLGMAVSATASGTITINYGVTATGTAVWFTPFTIMGGVIGLAICAYLAPVYMTVRVAPPLQDDFRDAAIAAGVALGVATAVMVPLSLRYAPGFSQRLLESWPMLFVVLAVFAGVGTQLLLLWRRFKVAQLGAGATVVLTVAGFAAALAPDLIVGEMSLEAAAAPRASLVAYLAILPFGALILIPSLVYLYWTFRGEPSSALPPAGSENGSSEKM</sequence>
<feature type="transmembrane region" description="Helical" evidence="7">
    <location>
        <begin position="260"/>
        <end position="280"/>
    </location>
</feature>
<evidence type="ECO:0000256" key="5">
    <source>
        <dbReference type="ARBA" id="ARBA00022989"/>
    </source>
</evidence>
<evidence type="ECO:0000256" key="3">
    <source>
        <dbReference type="ARBA" id="ARBA00022475"/>
    </source>
</evidence>
<dbReference type="RefSeq" id="WP_135869904.1">
    <property type="nucleotide sequence ID" value="NZ_SRSC01000002.1"/>
</dbReference>
<evidence type="ECO:0000256" key="1">
    <source>
        <dbReference type="ARBA" id="ARBA00004651"/>
    </source>
</evidence>
<comment type="caution">
    <text evidence="8">The sequence shown here is derived from an EMBL/GenBank/DDBJ whole genome shotgun (WGS) entry which is preliminary data.</text>
</comment>
<dbReference type="GO" id="GO:0019646">
    <property type="term" value="P:aerobic electron transport chain"/>
    <property type="evidence" value="ECO:0007669"/>
    <property type="project" value="TreeGrafter"/>
</dbReference>
<dbReference type="Pfam" id="PF02322">
    <property type="entry name" value="Cyt_bd_oxida_II"/>
    <property type="match status" value="1"/>
</dbReference>
<dbReference type="InterPro" id="IPR003317">
    <property type="entry name" value="Cyt-d_oxidase_su2"/>
</dbReference>
<keyword evidence="6 7" id="KW-0472">Membrane</keyword>
<feature type="transmembrane region" description="Helical" evidence="7">
    <location>
        <begin position="60"/>
        <end position="82"/>
    </location>
</feature>
<feature type="transmembrane region" description="Helical" evidence="7">
    <location>
        <begin position="200"/>
        <end position="221"/>
    </location>
</feature>
<dbReference type="GO" id="GO:0070069">
    <property type="term" value="C:cytochrome complex"/>
    <property type="evidence" value="ECO:0007669"/>
    <property type="project" value="TreeGrafter"/>
</dbReference>
<dbReference type="AlphaFoldDB" id="A0A4S1CFU8"/>
<comment type="subcellular location">
    <subcellularLocation>
        <location evidence="1">Cell membrane</location>
        <topology evidence="1">Multi-pass membrane protein</topology>
    </subcellularLocation>
</comment>
<reference evidence="8 9" key="1">
    <citation type="submission" date="2019-04" db="EMBL/GenBank/DDBJ databases">
        <title>Geobacter oryzae sp. nov., ferric-reducing bacteria isolated from paddy soil.</title>
        <authorList>
            <person name="Xu Z."/>
            <person name="Masuda Y."/>
            <person name="Itoh H."/>
            <person name="Senoo K."/>
        </authorList>
    </citation>
    <scope>NUCLEOTIDE SEQUENCE [LARGE SCALE GENOMIC DNA]</scope>
    <source>
        <strain evidence="8 9">Red111</strain>
    </source>
</reference>
<dbReference type="EMBL" id="SRSC01000002">
    <property type="protein sequence ID" value="TGU72425.1"/>
    <property type="molecule type" value="Genomic_DNA"/>
</dbReference>
<dbReference type="Proteomes" id="UP000306416">
    <property type="component" value="Unassembled WGS sequence"/>
</dbReference>
<dbReference type="GO" id="GO:0016682">
    <property type="term" value="F:oxidoreductase activity, acting on diphenols and related substances as donors, oxygen as acceptor"/>
    <property type="evidence" value="ECO:0007669"/>
    <property type="project" value="TreeGrafter"/>
</dbReference>
<evidence type="ECO:0000256" key="4">
    <source>
        <dbReference type="ARBA" id="ARBA00022692"/>
    </source>
</evidence>
<feature type="transmembrane region" description="Helical" evidence="7">
    <location>
        <begin position="159"/>
        <end position="180"/>
    </location>
</feature>
<evidence type="ECO:0000256" key="7">
    <source>
        <dbReference type="SAM" id="Phobius"/>
    </source>
</evidence>
<dbReference type="PANTHER" id="PTHR43141:SF4">
    <property type="entry name" value="CYTOCHROME BD2 SUBUNIT II"/>
    <property type="match status" value="1"/>
</dbReference>
<feature type="transmembrane region" description="Helical" evidence="7">
    <location>
        <begin position="300"/>
        <end position="323"/>
    </location>
</feature>
<keyword evidence="9" id="KW-1185">Reference proteome</keyword>
<feature type="transmembrane region" description="Helical" evidence="7">
    <location>
        <begin position="233"/>
        <end position="254"/>
    </location>
</feature>
<evidence type="ECO:0000256" key="6">
    <source>
        <dbReference type="ARBA" id="ARBA00023136"/>
    </source>
</evidence>
<keyword evidence="3" id="KW-1003">Cell membrane</keyword>
<proteinExistence type="inferred from homology"/>
<keyword evidence="4 7" id="KW-0812">Transmembrane</keyword>
<evidence type="ECO:0000313" key="9">
    <source>
        <dbReference type="Proteomes" id="UP000306416"/>
    </source>
</evidence>
<organism evidence="8 9">
    <name type="scientific">Geomonas terrae</name>
    <dbReference type="NCBI Taxonomy" id="2562681"/>
    <lineage>
        <taxon>Bacteria</taxon>
        <taxon>Pseudomonadati</taxon>
        <taxon>Thermodesulfobacteriota</taxon>
        <taxon>Desulfuromonadia</taxon>
        <taxon>Geobacterales</taxon>
        <taxon>Geobacteraceae</taxon>
        <taxon>Geomonas</taxon>
    </lineage>
</organism>
<dbReference type="GO" id="GO:0009055">
    <property type="term" value="F:electron transfer activity"/>
    <property type="evidence" value="ECO:0007669"/>
    <property type="project" value="TreeGrafter"/>
</dbReference>
<evidence type="ECO:0000256" key="2">
    <source>
        <dbReference type="ARBA" id="ARBA00007543"/>
    </source>
</evidence>
<keyword evidence="5 7" id="KW-1133">Transmembrane helix</keyword>
<dbReference type="PANTHER" id="PTHR43141">
    <property type="entry name" value="CYTOCHROME BD2 SUBUNIT II"/>
    <property type="match status" value="1"/>
</dbReference>
<name>A0A4S1CFU8_9BACT</name>
<accession>A0A4S1CFU8</accession>
<evidence type="ECO:0000313" key="8">
    <source>
        <dbReference type="EMBL" id="TGU72425.1"/>
    </source>
</evidence>
<dbReference type="GO" id="GO:0005886">
    <property type="term" value="C:plasma membrane"/>
    <property type="evidence" value="ECO:0007669"/>
    <property type="project" value="UniProtKB-SubCell"/>
</dbReference>
<comment type="similarity">
    <text evidence="2">Belongs to the cytochrome ubiquinol oxidase subunit 2 family.</text>
</comment>
<protein>
    <submittedName>
        <fullName evidence="8">Cytochrome d ubiquinol oxidase subunit II</fullName>
    </submittedName>
</protein>